<sequence length="350" mass="39784">MRFIHIADVHLGAQPDAGSAYSAGRPQEIWESFSQVIALCEEEKTDVLLIAGDLFHRQPLLRELKEVNYLFSTLSHTQVVFIVGNHDYIKKGSYYRTFQWNENVHPLLGSELGYVMLQEFNLAVYGFSYHAREIREERYNLKAPGTAEYEILLAHGGDEKHVPVRTDAFENSGFDYVALGHIHKPQALVKNLAVYAGALEPVDKNDTGQHGFVRGEITEKGTHVEFVPYASREYIHLALRVNESMTNGSVKDYIKGTVEKRGVQNVYKFILRGYRDADVEFDTAHMDVYGNILEIEDETRPAYDYQKLYEENQDNLIGKFIGEFSGCTEGSIEYQALQEGVQALLENSLI</sequence>
<dbReference type="AlphaFoldDB" id="A0A2Y9BEW8"/>
<dbReference type="CDD" id="cd00840">
    <property type="entry name" value="MPP_Mre11_N"/>
    <property type="match status" value="1"/>
</dbReference>
<dbReference type="RefSeq" id="WP_109730805.1">
    <property type="nucleotide sequence ID" value="NZ_BAAACK010000019.1"/>
</dbReference>
<keyword evidence="3" id="KW-0540">Nuclease</keyword>
<dbReference type="PANTHER" id="PTHR30337">
    <property type="entry name" value="COMPONENT OF ATP-DEPENDENT DSDNA EXONUCLEASE"/>
    <property type="match status" value="1"/>
</dbReference>
<dbReference type="OrthoDB" id="9773856at2"/>
<accession>A0A2Y9BEW8</accession>
<dbReference type="EMBL" id="QGDL01000004">
    <property type="protein sequence ID" value="PWJ30380.1"/>
    <property type="molecule type" value="Genomic_DNA"/>
</dbReference>
<dbReference type="InterPro" id="IPR004843">
    <property type="entry name" value="Calcineurin-like_PHP"/>
</dbReference>
<comment type="caution">
    <text evidence="3">The sequence shown here is derived from an EMBL/GenBank/DDBJ whole genome shotgun (WGS) entry which is preliminary data.</text>
</comment>
<dbReference type="InterPro" id="IPR041796">
    <property type="entry name" value="Mre11_N"/>
</dbReference>
<reference evidence="3 4" key="1">
    <citation type="submission" date="2018-05" db="EMBL/GenBank/DDBJ databases">
        <title>The Hungate 1000. A catalogue of reference genomes from the rumen microbiome.</title>
        <authorList>
            <person name="Kelly W."/>
        </authorList>
    </citation>
    <scope>NUCLEOTIDE SEQUENCE [LARGE SCALE GENOMIC DNA]</scope>
    <source>
        <strain evidence="3 4">NLAE-zl-C242</strain>
    </source>
</reference>
<dbReference type="GO" id="GO:0004527">
    <property type="term" value="F:exonuclease activity"/>
    <property type="evidence" value="ECO:0007669"/>
    <property type="project" value="UniProtKB-KW"/>
</dbReference>
<feature type="domain" description="Calcineurin-like phosphoesterase" evidence="2">
    <location>
        <begin position="1"/>
        <end position="185"/>
    </location>
</feature>
<protein>
    <submittedName>
        <fullName evidence="3">DNA repair exonuclease SbcCD nuclease subunit</fullName>
    </submittedName>
</protein>
<proteinExistence type="predicted"/>
<dbReference type="SUPFAM" id="SSF56300">
    <property type="entry name" value="Metallo-dependent phosphatases"/>
    <property type="match status" value="1"/>
</dbReference>
<dbReference type="Gene3D" id="3.60.21.10">
    <property type="match status" value="1"/>
</dbReference>
<dbReference type="Proteomes" id="UP000245845">
    <property type="component" value="Unassembled WGS sequence"/>
</dbReference>
<evidence type="ECO:0000313" key="3">
    <source>
        <dbReference type="EMBL" id="PWJ30380.1"/>
    </source>
</evidence>
<dbReference type="InterPro" id="IPR050535">
    <property type="entry name" value="DNA_Repair-Maintenance_Comp"/>
</dbReference>
<organism evidence="3 4">
    <name type="scientific">Faecalicatena orotica</name>
    <dbReference type="NCBI Taxonomy" id="1544"/>
    <lineage>
        <taxon>Bacteria</taxon>
        <taxon>Bacillati</taxon>
        <taxon>Bacillota</taxon>
        <taxon>Clostridia</taxon>
        <taxon>Lachnospirales</taxon>
        <taxon>Lachnospiraceae</taxon>
        <taxon>Faecalicatena</taxon>
    </lineage>
</organism>
<keyword evidence="4" id="KW-1185">Reference proteome</keyword>
<evidence type="ECO:0000313" key="4">
    <source>
        <dbReference type="Proteomes" id="UP000245845"/>
    </source>
</evidence>
<dbReference type="Pfam" id="PF00149">
    <property type="entry name" value="Metallophos"/>
    <property type="match status" value="1"/>
</dbReference>
<evidence type="ECO:0000259" key="2">
    <source>
        <dbReference type="Pfam" id="PF00149"/>
    </source>
</evidence>
<name>A0A2Y9BEW8_9FIRM</name>
<keyword evidence="1" id="KW-0378">Hydrolase</keyword>
<evidence type="ECO:0000256" key="1">
    <source>
        <dbReference type="ARBA" id="ARBA00022801"/>
    </source>
</evidence>
<gene>
    <name evidence="3" type="ORF">A8806_104250</name>
</gene>
<keyword evidence="3" id="KW-0269">Exonuclease</keyword>
<dbReference type="InterPro" id="IPR029052">
    <property type="entry name" value="Metallo-depent_PP-like"/>
</dbReference>